<dbReference type="AlphaFoldDB" id="A0A732DUK8"/>
<accession>A0A732DUK8</accession>
<dbReference type="EMBL" id="DAASDB010000045">
    <property type="protein sequence ID" value="HAE5008944.1"/>
    <property type="molecule type" value="Genomic_DNA"/>
</dbReference>
<organism evidence="1">
    <name type="scientific">Salmonella enterica</name>
    <name type="common">Salmonella choleraesuis</name>
    <dbReference type="NCBI Taxonomy" id="28901"/>
    <lineage>
        <taxon>Bacteria</taxon>
        <taxon>Pseudomonadati</taxon>
        <taxon>Pseudomonadota</taxon>
        <taxon>Gammaproteobacteria</taxon>
        <taxon>Enterobacterales</taxon>
        <taxon>Enterobacteriaceae</taxon>
        <taxon>Salmonella</taxon>
    </lineage>
</organism>
<feature type="non-terminal residue" evidence="1">
    <location>
        <position position="1"/>
    </location>
</feature>
<reference evidence="1" key="1">
    <citation type="journal article" date="2018" name="Genome Biol.">
        <title>SKESA: strategic k-mer extension for scrupulous assemblies.</title>
        <authorList>
            <person name="Souvorov A."/>
            <person name="Agarwala R."/>
            <person name="Lipman D.J."/>
        </authorList>
    </citation>
    <scope>NUCLEOTIDE SEQUENCE</scope>
    <source>
        <strain evidence="1">15-6146</strain>
    </source>
</reference>
<proteinExistence type="predicted"/>
<sequence>EKVNIRLLIKQSKSHADGFIVSIPVDYVIYITYFLKSPSRSVVCHEADE</sequence>
<name>A0A732DUK8_SALER</name>
<protein>
    <submittedName>
        <fullName evidence="1">Uncharacterized protein</fullName>
    </submittedName>
</protein>
<evidence type="ECO:0000313" key="1">
    <source>
        <dbReference type="EMBL" id="HAE5008944.1"/>
    </source>
</evidence>
<reference evidence="1" key="2">
    <citation type="submission" date="2018-07" db="EMBL/GenBank/DDBJ databases">
        <authorList>
            <consortium name="NCBI Pathogen Detection Project"/>
        </authorList>
    </citation>
    <scope>NUCLEOTIDE SEQUENCE</scope>
    <source>
        <strain evidence="1">15-6146</strain>
    </source>
</reference>
<comment type="caution">
    <text evidence="1">The sequence shown here is derived from an EMBL/GenBank/DDBJ whole genome shotgun (WGS) entry which is preliminary data.</text>
</comment>
<gene>
    <name evidence="1" type="ORF">G4G35_002132</name>
</gene>